<evidence type="ECO:0000256" key="4">
    <source>
        <dbReference type="ARBA" id="ARBA00022870"/>
    </source>
</evidence>
<evidence type="ECO:0000256" key="9">
    <source>
        <dbReference type="SAM" id="Phobius"/>
    </source>
</evidence>
<reference evidence="10" key="1">
    <citation type="journal article" date="2001" name="J. Gen. Virol.">
        <title>The genome of herpesvirus of turkeys: comparative analysis with Marek's disease viruses.</title>
        <authorList>
            <person name="Kingham B.F."/>
            <person name="Zelnik V."/>
            <person name="Kopacek J."/>
            <person name="Majerciak V."/>
            <person name="Ney E."/>
            <person name="Schmidt C.J."/>
        </authorList>
    </citation>
    <scope>NUCLEOTIDE SEQUENCE</scope>
    <source>
        <strain evidence="10">FC126</strain>
    </source>
</reference>
<dbReference type="EMBL" id="AF282130">
    <property type="protein sequence ID" value="AAG30074.1"/>
    <property type="molecule type" value="Genomic_DNA"/>
</dbReference>
<keyword evidence="3 9" id="KW-0812">Transmembrane</keyword>
<protein>
    <submittedName>
        <fullName evidence="10">UL34 virion associated phosphoprotein</fullName>
    </submittedName>
</protein>
<reference evidence="10" key="2">
    <citation type="submission" date="2004-11" db="EMBL/GenBank/DDBJ databases">
        <authorList>
            <person name="Aouacheria A.J."/>
            <person name="Banyai M."/>
            <person name="Rigal D."/>
            <person name="Schmidt C.J."/>
            <person name="Gillet G."/>
        </authorList>
    </citation>
    <scope>NUCLEOTIDE SEQUENCE</scope>
    <source>
        <strain evidence="10">FC126</strain>
    </source>
</reference>
<evidence type="ECO:0000256" key="3">
    <source>
        <dbReference type="ARBA" id="ARBA00022692"/>
    </source>
</evidence>
<keyword evidence="2" id="KW-1048">Host nucleus</keyword>
<evidence type="ECO:0000256" key="7">
    <source>
        <dbReference type="ARBA" id="ARBA00023136"/>
    </source>
</evidence>
<dbReference type="InterPro" id="IPR007626">
    <property type="entry name" value="Herpesvirus_viron_egress-type"/>
</dbReference>
<accession>Q9E1G0</accession>
<organism evidence="10">
    <name type="scientific">Meleagrid herpesvirus 1</name>
    <name type="common">MeHV-1</name>
    <name type="synonym">Turkey herpesvirus</name>
    <dbReference type="NCBI Taxonomy" id="37108"/>
    <lineage>
        <taxon>Viruses</taxon>
        <taxon>Duplodnaviria</taxon>
        <taxon>Heunggongvirae</taxon>
        <taxon>Peploviricota</taxon>
        <taxon>Herviviricetes</taxon>
        <taxon>Herpesvirales</taxon>
        <taxon>Orthoherpesviridae</taxon>
        <taxon>Alphaherpesvirinae</taxon>
        <taxon>Mardivirus</taxon>
        <taxon>Mardivirus meleagridalpha1</taxon>
    </lineage>
</organism>
<comment type="subcellular location">
    <subcellularLocation>
        <location evidence="8">Host nucleus inner membrane</location>
        <topology evidence="8">Single-pass membrane protein</topology>
    </subcellularLocation>
</comment>
<organismHost>
    <name type="scientific">Meleagris gallopavo</name>
    <name type="common">Wild turkey</name>
    <dbReference type="NCBI Taxonomy" id="9103"/>
</organismHost>
<organismHost>
    <name type="scientific">Gallus gallus</name>
    <name type="common">Chicken</name>
    <dbReference type="NCBI Taxonomy" id="9031"/>
</organismHost>
<gene>
    <name evidence="10" type="primary">UL34</name>
</gene>
<keyword evidence="7 9" id="KW-0472">Membrane</keyword>
<evidence type="ECO:0000256" key="1">
    <source>
        <dbReference type="ARBA" id="ARBA00022553"/>
    </source>
</evidence>
<sequence>MDNPPTVNNRRGGLIARIKLVVGGHLSTGNYDHVIAEPFSGYVPSRCVFQFSGADGVESAFPVEYIMRMMSDWAENECDPYIKIQNTGVSVLIEGFFNPPINAAKAPLVDKINILLNTTDSTGIALSDINRIKQFTGVDCRPFQACLNVNCFVRLPSVQLAFRFVGPSDPSRTSRLLDSAVGAFDNKRRLRRNGLPCAENRPEYNTSQGCVPIPLIDDIQKSNMATSNAARRILNMFKAFSSTEYVTTVRISRCMIILLLVGVILTATVWAIYVYRV</sequence>
<keyword evidence="4" id="KW-1043">Host membrane</keyword>
<dbReference type="HAMAP" id="MF_04024">
    <property type="entry name" value="HSV_NEC2"/>
    <property type="match status" value="1"/>
</dbReference>
<dbReference type="Pfam" id="PF04541">
    <property type="entry name" value="Herpes_U34"/>
    <property type="match status" value="1"/>
</dbReference>
<keyword evidence="6 9" id="KW-1133">Transmembrane helix</keyword>
<keyword evidence="1" id="KW-0597">Phosphoprotein</keyword>
<evidence type="ECO:0000256" key="5">
    <source>
        <dbReference type="ARBA" id="ARBA00022921"/>
    </source>
</evidence>
<proteinExistence type="inferred from homology"/>
<feature type="transmembrane region" description="Helical" evidence="9">
    <location>
        <begin position="255"/>
        <end position="275"/>
    </location>
</feature>
<evidence type="ECO:0000313" key="10">
    <source>
        <dbReference type="EMBL" id="AAG30074.1"/>
    </source>
</evidence>
<evidence type="ECO:0000256" key="6">
    <source>
        <dbReference type="ARBA" id="ARBA00022989"/>
    </source>
</evidence>
<evidence type="ECO:0000256" key="2">
    <source>
        <dbReference type="ARBA" id="ARBA00022562"/>
    </source>
</evidence>
<dbReference type="GO" id="GO:0044201">
    <property type="term" value="C:host cell nuclear inner membrane"/>
    <property type="evidence" value="ECO:0007669"/>
    <property type="project" value="UniProtKB-SubCell"/>
</dbReference>
<name>Q9E1G0_MEHV1</name>
<evidence type="ECO:0000256" key="8">
    <source>
        <dbReference type="ARBA" id="ARBA00043948"/>
    </source>
</evidence>
<keyword evidence="5" id="KW-0426">Late protein</keyword>